<feature type="transmembrane region" description="Helical" evidence="1">
    <location>
        <begin position="140"/>
        <end position="169"/>
    </location>
</feature>
<accession>A0ABQ7T7R5</accession>
<dbReference type="InterPro" id="IPR042235">
    <property type="entry name" value="ZP-C_dom"/>
</dbReference>
<name>A0ABQ7T7R5_PHRPL</name>
<feature type="non-terminal residue" evidence="2">
    <location>
        <position position="1"/>
    </location>
</feature>
<evidence type="ECO:0000256" key="1">
    <source>
        <dbReference type="SAM" id="Phobius"/>
    </source>
</evidence>
<keyword evidence="3" id="KW-1185">Reference proteome</keyword>
<evidence type="ECO:0000313" key="3">
    <source>
        <dbReference type="Proteomes" id="UP000826234"/>
    </source>
</evidence>
<keyword evidence="1" id="KW-0472">Membrane</keyword>
<dbReference type="Gene3D" id="2.60.40.4100">
    <property type="entry name" value="Zona pellucida, ZP-C domain"/>
    <property type="match status" value="1"/>
</dbReference>
<dbReference type="EMBL" id="JAIPUX010001211">
    <property type="protein sequence ID" value="KAH0625506.1"/>
    <property type="molecule type" value="Genomic_DNA"/>
</dbReference>
<gene>
    <name evidence="2" type="ORF">JD844_015050</name>
</gene>
<evidence type="ECO:0000313" key="2">
    <source>
        <dbReference type="EMBL" id="KAH0625506.1"/>
    </source>
</evidence>
<dbReference type="Proteomes" id="UP000826234">
    <property type="component" value="Unassembled WGS sequence"/>
</dbReference>
<proteinExistence type="predicted"/>
<comment type="caution">
    <text evidence="2">The sequence shown here is derived from an EMBL/GenBank/DDBJ whole genome shotgun (WGS) entry which is preliminary data.</text>
</comment>
<organism evidence="2 3">
    <name type="scientific">Phrynosoma platyrhinos</name>
    <name type="common">Desert horned lizard</name>
    <dbReference type="NCBI Taxonomy" id="52577"/>
    <lineage>
        <taxon>Eukaryota</taxon>
        <taxon>Metazoa</taxon>
        <taxon>Chordata</taxon>
        <taxon>Craniata</taxon>
        <taxon>Vertebrata</taxon>
        <taxon>Euteleostomi</taxon>
        <taxon>Lepidosauria</taxon>
        <taxon>Squamata</taxon>
        <taxon>Bifurcata</taxon>
        <taxon>Unidentata</taxon>
        <taxon>Episquamata</taxon>
        <taxon>Toxicofera</taxon>
        <taxon>Iguania</taxon>
        <taxon>Phrynosomatidae</taxon>
        <taxon>Phrynosomatinae</taxon>
        <taxon>Phrynosoma</taxon>
    </lineage>
</organism>
<sequence length="226" mass="24866">DGTCHLLPPEDLSVAAGPGVYVEGTTVRIEARVQADASLFPKLFIDECYGIDAQHQSRSRRAYIIADNRGCLYASDSDATWFRKEDEAIVFTLRVPAFLLDGESEEVGIHLGSSPSEGLWCLTALSFCVSPGRCHTMKKLLLVSVAFVGSCVLAALFLGVLLALGLALFRYSRTSKGHRLLKNRKEQPYHTELQTVVEALAIAEEIEKESTLDYCKLKSDIPEKEA</sequence>
<keyword evidence="1" id="KW-0812">Transmembrane</keyword>
<protein>
    <submittedName>
        <fullName evidence="2">Uncharacterized protein</fullName>
    </submittedName>
</protein>
<keyword evidence="1" id="KW-1133">Transmembrane helix</keyword>
<reference evidence="2 3" key="1">
    <citation type="journal article" date="2022" name="Gigascience">
        <title>A chromosome-level genome assembly and annotation of the desert horned lizard, Phrynosoma platyrhinos, provides insight into chromosomal rearrangements among reptiles.</title>
        <authorList>
            <person name="Koochekian N."/>
            <person name="Ascanio A."/>
            <person name="Farleigh K."/>
            <person name="Card D.C."/>
            <person name="Schield D.R."/>
            <person name="Castoe T.A."/>
            <person name="Jezkova T."/>
        </authorList>
    </citation>
    <scope>NUCLEOTIDE SEQUENCE [LARGE SCALE GENOMIC DNA]</scope>
    <source>
        <strain evidence="2">NK-2021</strain>
    </source>
</reference>